<dbReference type="EMBL" id="CCNB01000012">
    <property type="protein sequence ID" value="CDX34951.1"/>
    <property type="molecule type" value="Genomic_DNA"/>
</dbReference>
<evidence type="ECO:0000259" key="2">
    <source>
        <dbReference type="Pfam" id="PF05171"/>
    </source>
</evidence>
<proteinExistence type="predicted"/>
<accession>A0A090F0D4</accession>
<dbReference type="Pfam" id="PF05171">
    <property type="entry name" value="HemS"/>
    <property type="match status" value="2"/>
</dbReference>
<dbReference type="CDD" id="cd16831">
    <property type="entry name" value="HemS-like_C"/>
    <property type="match status" value="1"/>
</dbReference>
<evidence type="ECO:0000256" key="1">
    <source>
        <dbReference type="SAM" id="MobiDB-lite"/>
    </source>
</evidence>
<reference evidence="3 4" key="1">
    <citation type="submission" date="2014-08" db="EMBL/GenBank/DDBJ databases">
        <authorList>
            <person name="Moulin Lionel"/>
        </authorList>
    </citation>
    <scope>NUCLEOTIDE SEQUENCE [LARGE SCALE GENOMIC DNA]</scope>
</reference>
<dbReference type="Gene3D" id="3.40.1570.10">
    <property type="entry name" value="HemS/ChuS/ChuX like domains"/>
    <property type="match status" value="2"/>
</dbReference>
<dbReference type="CDD" id="cd16830">
    <property type="entry name" value="HemS-like_N"/>
    <property type="match status" value="1"/>
</dbReference>
<evidence type="ECO:0000313" key="4">
    <source>
        <dbReference type="Proteomes" id="UP000046373"/>
    </source>
</evidence>
<dbReference type="InterPro" id="IPR007845">
    <property type="entry name" value="HemS/ChuX_dom"/>
</dbReference>
<dbReference type="Proteomes" id="UP000046373">
    <property type="component" value="Unassembled WGS sequence"/>
</dbReference>
<feature type="region of interest" description="Disordered" evidence="1">
    <location>
        <begin position="1"/>
        <end position="43"/>
    </location>
</feature>
<feature type="domain" description="Haemin-degrading HemS/ChuX" evidence="2">
    <location>
        <begin position="285"/>
        <end position="416"/>
    </location>
</feature>
<feature type="domain" description="Haemin-degrading HemS/ChuX" evidence="2">
    <location>
        <begin position="104"/>
        <end position="231"/>
    </location>
</feature>
<evidence type="ECO:0000313" key="3">
    <source>
        <dbReference type="EMBL" id="CDX34951.1"/>
    </source>
</evidence>
<sequence length="425" mass="47317">MSGLGQNLSARVESAPRRSDDMPGFDGDHALSPAAPCSWTSRRSASSTTLSSVDDHPATELILNKQMKVVKHMDQRERPSPHEIRRAQQDNPKIREHDLAARLGISEAELVAAHCGLGAIRVEPRVNDLLTGLEAVGEVVAHTRNESAVHEKFGVYDKVVTGNKHALVLGDEIDLRIFPKVWAHGFAVEKRSGKDIVRSLQFFDAAGKAMHKVQLGPASNLNAYQKLVAELESSNQEPIVVFKASRANDDAEVPDQAATVEDLRECWSQLTDVHQFFDMLKRLRLSRREAVRMVGEVYAWALEKDAIGAMFQQAAEDEMPIMCFVGNRGCIQIHSGPIKWVKTIGPWINVLDETFHLHLGTHHIKEVWAVRKPTKDGHVTSLEAYGADGKMIIQFFGKRREGEGEREDWRFLAETLPRIPGPTAA</sequence>
<dbReference type="InterPro" id="IPR053733">
    <property type="entry name" value="Heme_Transport_Util_sf"/>
</dbReference>
<name>A0A090F0D4_MESPL</name>
<protein>
    <submittedName>
        <fullName evidence="3">Hemin degrading factor</fullName>
    </submittedName>
</protein>
<dbReference type="SUPFAM" id="SSF144064">
    <property type="entry name" value="Heme iron utilization protein-like"/>
    <property type="match status" value="1"/>
</dbReference>
<dbReference type="GO" id="GO:0006826">
    <property type="term" value="P:iron ion transport"/>
    <property type="evidence" value="ECO:0007669"/>
    <property type="project" value="InterPro"/>
</dbReference>
<gene>
    <name evidence="3" type="ORF">MPLDJ20_20009</name>
</gene>
<dbReference type="AlphaFoldDB" id="A0A090F0D4"/>
<organism evidence="3 4">
    <name type="scientific">Mesorhizobium plurifarium</name>
    <dbReference type="NCBI Taxonomy" id="69974"/>
    <lineage>
        <taxon>Bacteria</taxon>
        <taxon>Pseudomonadati</taxon>
        <taxon>Pseudomonadota</taxon>
        <taxon>Alphaproteobacteria</taxon>
        <taxon>Hyphomicrobiales</taxon>
        <taxon>Phyllobacteriaceae</taxon>
        <taxon>Mesorhizobium</taxon>
    </lineage>
</organism>
<feature type="compositionally biased region" description="Basic and acidic residues" evidence="1">
    <location>
        <begin position="14"/>
        <end position="29"/>
    </location>
</feature>